<name>A0ABQ3V6Y7_9CHLR</name>
<dbReference type="Proteomes" id="UP000654345">
    <property type="component" value="Unassembled WGS sequence"/>
</dbReference>
<comment type="caution">
    <text evidence="1">The sequence shown here is derived from an EMBL/GenBank/DDBJ whole genome shotgun (WGS) entry which is preliminary data.</text>
</comment>
<gene>
    <name evidence="1" type="ORF">KSB_94910</name>
</gene>
<protein>
    <submittedName>
        <fullName evidence="1">Uncharacterized protein</fullName>
    </submittedName>
</protein>
<accession>A0ABQ3V6Y7</accession>
<reference evidence="1 2" key="1">
    <citation type="journal article" date="2021" name="Int. J. Syst. Evol. Microbiol.">
        <title>Reticulibacter mediterranei gen. nov., sp. nov., within the new family Reticulibacteraceae fam. nov., and Ktedonospora formicarum gen. nov., sp. nov., Ktedonobacter robiniae sp. nov., Dictyobacter formicarum sp. nov. and Dictyobacter arantiisoli sp. nov., belonging to the class Ktedonobacteria.</title>
        <authorList>
            <person name="Yabe S."/>
            <person name="Zheng Y."/>
            <person name="Wang C.M."/>
            <person name="Sakai Y."/>
            <person name="Abe K."/>
            <person name="Yokota A."/>
            <person name="Donadio S."/>
            <person name="Cavaletti L."/>
            <person name="Monciardini P."/>
        </authorList>
    </citation>
    <scope>NUCLEOTIDE SEQUENCE [LARGE SCALE GENOMIC DNA]</scope>
    <source>
        <strain evidence="1 2">SOSP1-30</strain>
    </source>
</reference>
<dbReference type="RefSeq" id="WP_201377021.1">
    <property type="nucleotide sequence ID" value="NZ_BNJG01000008.1"/>
</dbReference>
<dbReference type="EMBL" id="BNJG01000008">
    <property type="protein sequence ID" value="GHO61016.1"/>
    <property type="molecule type" value="Genomic_DNA"/>
</dbReference>
<organism evidence="1 2">
    <name type="scientific">Ktedonobacter robiniae</name>
    <dbReference type="NCBI Taxonomy" id="2778365"/>
    <lineage>
        <taxon>Bacteria</taxon>
        <taxon>Bacillati</taxon>
        <taxon>Chloroflexota</taxon>
        <taxon>Ktedonobacteria</taxon>
        <taxon>Ktedonobacterales</taxon>
        <taxon>Ktedonobacteraceae</taxon>
        <taxon>Ktedonobacter</taxon>
    </lineage>
</organism>
<evidence type="ECO:0000313" key="2">
    <source>
        <dbReference type="Proteomes" id="UP000654345"/>
    </source>
</evidence>
<proteinExistence type="predicted"/>
<keyword evidence="2" id="KW-1185">Reference proteome</keyword>
<evidence type="ECO:0000313" key="1">
    <source>
        <dbReference type="EMBL" id="GHO61016.1"/>
    </source>
</evidence>
<sequence length="85" mass="9534">MRCRIHLKGYLDPSWQEWLGGLIILQQASGTTLLTGTLPDQAALHGVLVTLRRLNLSLLSLQTDEASQGEESLFFLGENKKKERK</sequence>